<dbReference type="SUPFAM" id="SSF52210">
    <property type="entry name" value="Succinyl-CoA synthetase domains"/>
    <property type="match status" value="2"/>
</dbReference>
<dbReference type="Pfam" id="PF19045">
    <property type="entry name" value="Ligase_CoA_2"/>
    <property type="match status" value="1"/>
</dbReference>
<dbReference type="GO" id="GO:0005524">
    <property type="term" value="F:ATP binding"/>
    <property type="evidence" value="ECO:0007669"/>
    <property type="project" value="InterPro"/>
</dbReference>
<dbReference type="Gene3D" id="3.40.50.720">
    <property type="entry name" value="NAD(P)-binding Rossmann-like Domain"/>
    <property type="match status" value="1"/>
</dbReference>
<evidence type="ECO:0000259" key="1">
    <source>
        <dbReference type="SMART" id="SM00881"/>
    </source>
</evidence>
<keyword evidence="3" id="KW-1185">Reference proteome</keyword>
<dbReference type="SUPFAM" id="SSF51735">
    <property type="entry name" value="NAD(P)-binding Rossmann-fold domains"/>
    <property type="match status" value="1"/>
</dbReference>
<proteinExistence type="predicted"/>
<dbReference type="Pfam" id="PF13549">
    <property type="entry name" value="ATP-grasp_5"/>
    <property type="match status" value="1"/>
</dbReference>
<feature type="domain" description="CoA-binding" evidence="1">
    <location>
        <begin position="15"/>
        <end position="110"/>
    </location>
</feature>
<dbReference type="PANTHER" id="PTHR42793">
    <property type="entry name" value="COA BINDING DOMAIN CONTAINING PROTEIN"/>
    <property type="match status" value="1"/>
</dbReference>
<dbReference type="Pfam" id="PF13607">
    <property type="entry name" value="Succ_CoA_lig"/>
    <property type="match status" value="1"/>
</dbReference>
<organism evidence="2 3">
    <name type="scientific">Naumannella cuiyingiana</name>
    <dbReference type="NCBI Taxonomy" id="1347891"/>
    <lineage>
        <taxon>Bacteria</taxon>
        <taxon>Bacillati</taxon>
        <taxon>Actinomycetota</taxon>
        <taxon>Actinomycetes</taxon>
        <taxon>Propionibacteriales</taxon>
        <taxon>Propionibacteriaceae</taxon>
        <taxon>Naumannella</taxon>
    </lineage>
</organism>
<dbReference type="EMBL" id="JACBZS010000001">
    <property type="protein sequence ID" value="NYI72467.1"/>
    <property type="molecule type" value="Genomic_DNA"/>
</dbReference>
<dbReference type="GO" id="GO:0043758">
    <property type="term" value="F:acetate-CoA ligase (ADP-forming) activity"/>
    <property type="evidence" value="ECO:0007669"/>
    <property type="project" value="InterPro"/>
</dbReference>
<dbReference type="PANTHER" id="PTHR42793:SF1">
    <property type="entry name" value="PEPTIDYL-LYSINE N-ACETYLTRANSFERASE PATZ"/>
    <property type="match status" value="1"/>
</dbReference>
<dbReference type="Proteomes" id="UP000527616">
    <property type="component" value="Unassembled WGS sequence"/>
</dbReference>
<dbReference type="InterPro" id="IPR036291">
    <property type="entry name" value="NAD(P)-bd_dom_sf"/>
</dbReference>
<dbReference type="Gene3D" id="3.30.470.20">
    <property type="entry name" value="ATP-grasp fold, B domain"/>
    <property type="match status" value="1"/>
</dbReference>
<name>A0A7Z0DBH5_9ACTN</name>
<dbReference type="InterPro" id="IPR013815">
    <property type="entry name" value="ATP_grasp_subdomain_1"/>
</dbReference>
<reference evidence="2 3" key="1">
    <citation type="submission" date="2020-07" db="EMBL/GenBank/DDBJ databases">
        <title>Sequencing the genomes of 1000 actinobacteria strains.</title>
        <authorList>
            <person name="Klenk H.-P."/>
        </authorList>
    </citation>
    <scope>NUCLEOTIDE SEQUENCE [LARGE SCALE GENOMIC DNA]</scope>
    <source>
        <strain evidence="2 3">DSM 103164</strain>
    </source>
</reference>
<evidence type="ECO:0000313" key="3">
    <source>
        <dbReference type="Proteomes" id="UP000527616"/>
    </source>
</evidence>
<dbReference type="InterPro" id="IPR016102">
    <property type="entry name" value="Succinyl-CoA_synth-like"/>
</dbReference>
<comment type="caution">
    <text evidence="2">The sequence shown here is derived from an EMBL/GenBank/DDBJ whole genome shotgun (WGS) entry which is preliminary data.</text>
</comment>
<dbReference type="InterPro" id="IPR032875">
    <property type="entry name" value="Succ_CoA_lig_flav_dom"/>
</dbReference>
<gene>
    <name evidence="2" type="ORF">GGQ54_003027</name>
</gene>
<evidence type="ECO:0000313" key="2">
    <source>
        <dbReference type="EMBL" id="NYI72467.1"/>
    </source>
</evidence>
<accession>A0A7Z0DBH5</accession>
<sequence>MSLNDDEPASLYRALFRPESVAIVGASGRGVGVTARPLRFLRQHRFAGRIHPVNPRYDEIDGIPCFPDLASIPDGVDTVLSLVPAAQTAQIVQEAAAVGARVVVVFASGFAEVGEEGRRMQAELDAIARRTGVRIVGPNCQGLIHVRNQFFGTFTNAADREMHGTSGVAYVGQSGAVGGSMLDLAAEMGLSLTAWASTGNQANLDLVEVAEAMITDDQIKVVLMYAEGIADGARFVRLARRAAQAGKRLVLLRSGRSSTGKLAAASHTGAMLGDDLALVAAAERYGVILVGDVNELLSVGAALAAPAPLRGSRLGVITASGGAGILLTDHAEDNGLEVPPLGEGTTTQLAALVPAFGAVANPVDITAQAFSTPTAMQDLAEICRLTAADEAVDSVAFILTMVIGQRALDVAQMLAALARDGLDKPLWIVWLASREQTADARAVLREAGIPVFASVGDLARTLARVVPGPTRAVADVADDPEAAAALLADTPDRLDKIFSALAVDRASPVLAARGADVAAIVSGRPGPFAMKINAPSLTHKSDIGGVRLDVAPEQAETVFAELAAIADQHGITDFAGVDIEPMARPGLELIVGATSSGDGYPAIVSVGLGGTATEVLADVAATAAPIDAAQATDLLRRLKSWPLLDGFRGRPPADVAAVTHAVSAVSRMAAAASGHRFEFEINPLIVHAAGEGATAADVLVHTAPAPDERDS</sequence>
<dbReference type="Pfam" id="PF13380">
    <property type="entry name" value="CoA_binding_2"/>
    <property type="match status" value="1"/>
</dbReference>
<dbReference type="Gene3D" id="3.40.50.261">
    <property type="entry name" value="Succinyl-CoA synthetase domains"/>
    <property type="match status" value="2"/>
</dbReference>
<dbReference type="SUPFAM" id="SSF56059">
    <property type="entry name" value="Glutathione synthetase ATP-binding domain-like"/>
    <property type="match status" value="1"/>
</dbReference>
<dbReference type="AlphaFoldDB" id="A0A7Z0DBH5"/>
<dbReference type="Gene3D" id="3.30.1490.20">
    <property type="entry name" value="ATP-grasp fold, A domain"/>
    <property type="match status" value="1"/>
</dbReference>
<dbReference type="RefSeq" id="WP_179446133.1">
    <property type="nucleotide sequence ID" value="NZ_JACBZS010000001.1"/>
</dbReference>
<dbReference type="InterPro" id="IPR043938">
    <property type="entry name" value="Ligase_CoA_dom"/>
</dbReference>
<dbReference type="InterPro" id="IPR003781">
    <property type="entry name" value="CoA-bd"/>
</dbReference>
<dbReference type="SMART" id="SM00881">
    <property type="entry name" value="CoA_binding"/>
    <property type="match status" value="1"/>
</dbReference>
<protein>
    <submittedName>
        <fullName evidence="2">Acyl-CoA synthetase (NDP forming)</fullName>
    </submittedName>
</protein>